<comment type="caution">
    <text evidence="3">The sequence shown here is derived from an EMBL/GenBank/DDBJ whole genome shotgun (WGS) entry which is preliminary data.</text>
</comment>
<feature type="compositionally biased region" description="Low complexity" evidence="1">
    <location>
        <begin position="379"/>
        <end position="389"/>
    </location>
</feature>
<dbReference type="PROSITE" id="PS51257">
    <property type="entry name" value="PROKAR_LIPOPROTEIN"/>
    <property type="match status" value="1"/>
</dbReference>
<evidence type="ECO:0000313" key="3">
    <source>
        <dbReference type="EMBL" id="PFX14382.1"/>
    </source>
</evidence>
<feature type="signal peptide" evidence="2">
    <location>
        <begin position="1"/>
        <end position="24"/>
    </location>
</feature>
<accession>A0A2B4RDQ6</accession>
<dbReference type="Proteomes" id="UP000225706">
    <property type="component" value="Unassembled WGS sequence"/>
</dbReference>
<dbReference type="OrthoDB" id="5977420at2759"/>
<feature type="compositionally biased region" description="Polar residues" evidence="1">
    <location>
        <begin position="967"/>
        <end position="984"/>
    </location>
</feature>
<feature type="compositionally biased region" description="Polar residues" evidence="1">
    <location>
        <begin position="910"/>
        <end position="926"/>
    </location>
</feature>
<protein>
    <submittedName>
        <fullName evidence="3">Uncharacterized protein</fullName>
    </submittedName>
</protein>
<keyword evidence="4" id="KW-1185">Reference proteome</keyword>
<feature type="region of interest" description="Disordered" evidence="1">
    <location>
        <begin position="752"/>
        <end position="991"/>
    </location>
</feature>
<dbReference type="EMBL" id="LSMT01000788">
    <property type="protein sequence ID" value="PFX14382.1"/>
    <property type="molecule type" value="Genomic_DNA"/>
</dbReference>
<feature type="compositionally biased region" description="Basic and acidic residues" evidence="1">
    <location>
        <begin position="619"/>
        <end position="633"/>
    </location>
</feature>
<reference evidence="4" key="1">
    <citation type="journal article" date="2017" name="bioRxiv">
        <title>Comparative analysis of the genomes of Stylophora pistillata and Acropora digitifera provides evidence for extensive differences between species of corals.</title>
        <authorList>
            <person name="Voolstra C.R."/>
            <person name="Li Y."/>
            <person name="Liew Y.J."/>
            <person name="Baumgarten S."/>
            <person name="Zoccola D."/>
            <person name="Flot J.-F."/>
            <person name="Tambutte S."/>
            <person name="Allemand D."/>
            <person name="Aranda M."/>
        </authorList>
    </citation>
    <scope>NUCLEOTIDE SEQUENCE [LARGE SCALE GENOMIC DNA]</scope>
</reference>
<feature type="compositionally biased region" description="Polar residues" evidence="1">
    <location>
        <begin position="850"/>
        <end position="859"/>
    </location>
</feature>
<feature type="region of interest" description="Disordered" evidence="1">
    <location>
        <begin position="370"/>
        <end position="394"/>
    </location>
</feature>
<feature type="region of interest" description="Disordered" evidence="1">
    <location>
        <begin position="584"/>
        <end position="740"/>
    </location>
</feature>
<proteinExistence type="predicted"/>
<feature type="chain" id="PRO_5012021588" evidence="2">
    <location>
        <begin position="25"/>
        <end position="1003"/>
    </location>
</feature>
<feature type="compositionally biased region" description="Basic and acidic residues" evidence="1">
    <location>
        <begin position="830"/>
        <end position="840"/>
    </location>
</feature>
<feature type="compositionally biased region" description="Basic and acidic residues" evidence="1">
    <location>
        <begin position="767"/>
        <end position="789"/>
    </location>
</feature>
<feature type="compositionally biased region" description="Basic and acidic residues" evidence="1">
    <location>
        <begin position="886"/>
        <end position="901"/>
    </location>
</feature>
<dbReference type="AlphaFoldDB" id="A0A2B4RDQ6"/>
<evidence type="ECO:0000313" key="4">
    <source>
        <dbReference type="Proteomes" id="UP000225706"/>
    </source>
</evidence>
<feature type="region of interest" description="Disordered" evidence="1">
    <location>
        <begin position="482"/>
        <end position="567"/>
    </location>
</feature>
<organism evidence="3 4">
    <name type="scientific">Stylophora pistillata</name>
    <name type="common">Smooth cauliflower coral</name>
    <dbReference type="NCBI Taxonomy" id="50429"/>
    <lineage>
        <taxon>Eukaryota</taxon>
        <taxon>Metazoa</taxon>
        <taxon>Cnidaria</taxon>
        <taxon>Anthozoa</taxon>
        <taxon>Hexacorallia</taxon>
        <taxon>Scleractinia</taxon>
        <taxon>Astrocoeniina</taxon>
        <taxon>Pocilloporidae</taxon>
        <taxon>Stylophora</taxon>
    </lineage>
</organism>
<keyword evidence="2" id="KW-0732">Signal</keyword>
<sequence>MMSRYNNFLLRNGVVVMVFLGCAALDSGIFHSCPQVSCNGSISINPCLVKNNVCQCQTSNSSVCDTLDQQAFVNLTGASNEIASKWTCCVCPPNTTYCCDKCPNISTSSVVAPLVLAQPTWNFTLLLVFVLECEMFKSFQDNLTNSLQTRISSLTSIPLSQITVINMSCASGQRPYCGVDVASIRAHHRERRLAVGGRMKGSKKKKNEKQFNYHNTNRYYAIEEDCDSLTANITIYERNKTALESSLKFLRQLQVNNSVIIPLWNGRTIFSTFMLSAMYGGSYSLHEAPRPLPLPLPPTDGVPPIETDLKPMIYAGASILGLVALCVLWQFIKQSWLLSRKKFTPINSDRLDHKTDQQLKQLKIQEAMEENDRVTANGSASSSLSLPRSNVEAKKQWPPGYPVRSLKPAYEPTELHYQRTPPRLILDDEGCDIEDRRSIGSASMSNLDNDTLSDIFNSDDEQFICPSNSCPPCSPGYTNPAFIEDEKTTGNSYPGLNRKPGIASKSLTPDKGNAKLSVNPSDVHNQRDGSIASSELSLDAGEDTVFLPAKDKKQEKQKNVNKFLSPSNGEKIIRRSSITSVVEDEGIRKNSARGAKSPNTSRIEHLVEEKSRKPSLASSDKERRPGTPKDTNSKGKKTTTASTLASPRHSPRAEDIGVRNSESSGKNKIKGSVLSVTTTTKKRNSVSVAAITGAKEDSEGSVTKFRVRSTTSINGERRKSAAEPARFGESLPEGSRTKANELTIEDVIEDKNTAATGNKKKKMKKKEKAEKEVKIKVADSDDSSEEKTAKFIPDTEAGLTVISLSEEHKSKFVASQESETKAKKKKKRKEKEEKKRKIENPEPSSDEEAQGNTQDSSSDIIAVKAKTQKTPAVHDGTQDKKKKKKEVATGRKNPETAEERPATVGRNGSFVRSTNNFKGDSPNTATPERRRMKSICIEDMESRSPPIGVGGSRRKTDIPDIPEDWEQTSSSQINTRSRPNSISPIPTGYKSPRLVIKPSYHKY</sequence>
<feature type="compositionally biased region" description="Basic and acidic residues" evidence="1">
    <location>
        <begin position="549"/>
        <end position="558"/>
    </location>
</feature>
<name>A0A2B4RDQ6_STYPI</name>
<feature type="compositionally biased region" description="Basic and acidic residues" evidence="1">
    <location>
        <begin position="602"/>
        <end position="612"/>
    </location>
</feature>
<evidence type="ECO:0000256" key="2">
    <source>
        <dbReference type="SAM" id="SignalP"/>
    </source>
</evidence>
<gene>
    <name evidence="3" type="ORF">AWC38_SpisGene21462</name>
</gene>
<evidence type="ECO:0000256" key="1">
    <source>
        <dbReference type="SAM" id="MobiDB-lite"/>
    </source>
</evidence>